<dbReference type="CDD" id="cd11386">
    <property type="entry name" value="MCP_signal"/>
    <property type="match status" value="1"/>
</dbReference>
<keyword evidence="9" id="KW-1185">Reference proteome</keyword>
<dbReference type="PROSITE" id="PS50111">
    <property type="entry name" value="CHEMOTAXIS_TRANSDUC_2"/>
    <property type="match status" value="1"/>
</dbReference>
<dbReference type="InterPro" id="IPR004089">
    <property type="entry name" value="MCPsignal_dom"/>
</dbReference>
<dbReference type="AlphaFoldDB" id="A0A5A9XDY3"/>
<dbReference type="Pfam" id="PF00672">
    <property type="entry name" value="HAMP"/>
    <property type="match status" value="1"/>
</dbReference>
<sequence>MFTSKLTRKILTMIGGILCIGFAGLGVLSIYLEYSATMDLEKHNARQIAATVSHDLLNLMTIGDMKNFDTYVKDIKAKGGIQEIRLFNGDGKEWGGNGAPSEEVRAALKAGKNVERLDTKDGRHLLTLALPLENEQRCHSCHDATARYRGGLMLTTSLEEGYASAFRLTIVLSVVGFCFFFAILAALYLFFSRTLVLQVRELHEQLAEMASGEGDLTQVLRVRSDDELGNLGTEVNRLTTKIRETISLLYQQACMIGSGVCELSFGTDRTLRMSQDQKEQASAVAVASEEMTMTINDVAGNTHRAATLSSDVDVAASDGMVVVEETWNCMRQISESVNSTLETIRQLEASSASIGEMVVLIEDIADQTNLLALNASIEAARAGDAGKGFAVVASEVKGLAEKTTRSTREIERIVANIQQASRKAAAMIVTETGLVQTGLTRAEEARQRLENIKSHAVESRTMIEQIATASEQQSATTQEISENIQSVSATANETFELTQATNEAFGTFSDLVEQIYGTVGKFSVGNYHDTVKSHVREMEGQVLAAIETALRDRTITLEALFDRNYVPVPNTNPQKYTTKFDAFFDRVISSFQEKAVGKDSKLFYAICVDNNGYCPCHNLRYTKPLTGDPETDKSNNRTKRIFNDRTGIRCAQNTDGFLLQTYRRDTGEILNDMSRPLLIGGRHWGGIRIGYLSPCESVIKLDRKATRP</sequence>
<evidence type="ECO:0000313" key="9">
    <source>
        <dbReference type="Proteomes" id="UP000324298"/>
    </source>
</evidence>
<dbReference type="SMART" id="SM00304">
    <property type="entry name" value="HAMP"/>
    <property type="match status" value="1"/>
</dbReference>
<dbReference type="Gene3D" id="3.30.450.290">
    <property type="match status" value="1"/>
</dbReference>
<dbReference type="EMBL" id="SRSD01000006">
    <property type="protein sequence ID" value="KAA0891317.1"/>
    <property type="molecule type" value="Genomic_DNA"/>
</dbReference>
<comment type="similarity">
    <text evidence="3">Belongs to the methyl-accepting chemotaxis (MCP) protein family.</text>
</comment>
<proteinExistence type="inferred from homology"/>
<dbReference type="InterPro" id="IPR048904">
    <property type="entry name" value="Mcp40H-20-like_sensor"/>
</dbReference>
<dbReference type="Pfam" id="PF21563">
    <property type="entry name" value="Mcp40H-20_sensor"/>
    <property type="match status" value="1"/>
</dbReference>
<protein>
    <submittedName>
        <fullName evidence="8">Methyl-accepting chemotaxis protein</fullName>
    </submittedName>
</protein>
<feature type="domain" description="HAMP" evidence="7">
    <location>
        <begin position="193"/>
        <end position="247"/>
    </location>
</feature>
<evidence type="ECO:0000256" key="5">
    <source>
        <dbReference type="SAM" id="Phobius"/>
    </source>
</evidence>
<dbReference type="SMART" id="SM00283">
    <property type="entry name" value="MA"/>
    <property type="match status" value="1"/>
</dbReference>
<evidence type="ECO:0000256" key="4">
    <source>
        <dbReference type="PROSITE-ProRule" id="PRU00284"/>
    </source>
</evidence>
<gene>
    <name evidence="8" type="ORF">ET418_11070</name>
</gene>
<dbReference type="CDD" id="cd06225">
    <property type="entry name" value="HAMP"/>
    <property type="match status" value="1"/>
</dbReference>
<comment type="subcellular location">
    <subcellularLocation>
        <location evidence="1">Membrane</location>
    </subcellularLocation>
</comment>
<evidence type="ECO:0000259" key="6">
    <source>
        <dbReference type="PROSITE" id="PS50111"/>
    </source>
</evidence>
<name>A0A5A9XDY3_9BACT</name>
<dbReference type="RefSeq" id="WP_188055486.1">
    <property type="nucleotide sequence ID" value="NZ_SRSD01000006.1"/>
</dbReference>
<dbReference type="GO" id="GO:0016020">
    <property type="term" value="C:membrane"/>
    <property type="evidence" value="ECO:0007669"/>
    <property type="project" value="UniProtKB-SubCell"/>
</dbReference>
<keyword evidence="2 4" id="KW-0807">Transducer</keyword>
<organism evidence="8 9">
    <name type="scientific">Oryzomonas rubra</name>
    <dbReference type="NCBI Taxonomy" id="2509454"/>
    <lineage>
        <taxon>Bacteria</taxon>
        <taxon>Pseudomonadati</taxon>
        <taxon>Thermodesulfobacteriota</taxon>
        <taxon>Desulfuromonadia</taxon>
        <taxon>Geobacterales</taxon>
        <taxon>Geobacteraceae</taxon>
        <taxon>Oryzomonas</taxon>
    </lineage>
</organism>
<dbReference type="Gene3D" id="1.10.287.950">
    <property type="entry name" value="Methyl-accepting chemotaxis protein"/>
    <property type="match status" value="1"/>
</dbReference>
<dbReference type="PANTHER" id="PTHR32089:SF112">
    <property type="entry name" value="LYSOZYME-LIKE PROTEIN-RELATED"/>
    <property type="match status" value="1"/>
</dbReference>
<dbReference type="SUPFAM" id="SSF58104">
    <property type="entry name" value="Methyl-accepting chemotaxis protein (MCP) signaling domain"/>
    <property type="match status" value="1"/>
</dbReference>
<evidence type="ECO:0000256" key="2">
    <source>
        <dbReference type="ARBA" id="ARBA00023224"/>
    </source>
</evidence>
<evidence type="ECO:0000259" key="7">
    <source>
        <dbReference type="PROSITE" id="PS50885"/>
    </source>
</evidence>
<keyword evidence="5" id="KW-0812">Transmembrane</keyword>
<accession>A0A5A9XDY3</accession>
<feature type="transmembrane region" description="Helical" evidence="5">
    <location>
        <begin position="12"/>
        <end position="32"/>
    </location>
</feature>
<feature type="domain" description="Methyl-accepting transducer" evidence="6">
    <location>
        <begin position="252"/>
        <end position="488"/>
    </location>
</feature>
<dbReference type="Pfam" id="PF00015">
    <property type="entry name" value="MCPsignal"/>
    <property type="match status" value="1"/>
</dbReference>
<comment type="caution">
    <text evidence="8">The sequence shown here is derived from an EMBL/GenBank/DDBJ whole genome shotgun (WGS) entry which is preliminary data.</text>
</comment>
<dbReference type="FunFam" id="1.10.287.950:FF:000001">
    <property type="entry name" value="Methyl-accepting chemotaxis sensory transducer"/>
    <property type="match status" value="1"/>
</dbReference>
<dbReference type="GO" id="GO:0007165">
    <property type="term" value="P:signal transduction"/>
    <property type="evidence" value="ECO:0007669"/>
    <property type="project" value="UniProtKB-KW"/>
</dbReference>
<dbReference type="PROSITE" id="PS50885">
    <property type="entry name" value="HAMP"/>
    <property type="match status" value="1"/>
</dbReference>
<evidence type="ECO:0000313" key="8">
    <source>
        <dbReference type="EMBL" id="KAA0891317.1"/>
    </source>
</evidence>
<dbReference type="Proteomes" id="UP000324298">
    <property type="component" value="Unassembled WGS sequence"/>
</dbReference>
<dbReference type="GO" id="GO:0006935">
    <property type="term" value="P:chemotaxis"/>
    <property type="evidence" value="ECO:0007669"/>
    <property type="project" value="UniProtKB-ARBA"/>
</dbReference>
<evidence type="ECO:0000256" key="1">
    <source>
        <dbReference type="ARBA" id="ARBA00004370"/>
    </source>
</evidence>
<dbReference type="PANTHER" id="PTHR32089">
    <property type="entry name" value="METHYL-ACCEPTING CHEMOTAXIS PROTEIN MCPB"/>
    <property type="match status" value="1"/>
</dbReference>
<reference evidence="8 9" key="1">
    <citation type="submission" date="2019-04" db="EMBL/GenBank/DDBJ databases">
        <title>Geobacter ruber sp. nov., ferric-reducing bacteria isolated from paddy soil.</title>
        <authorList>
            <person name="Xu Z."/>
            <person name="Masuda Y."/>
            <person name="Itoh H."/>
            <person name="Senoo K."/>
        </authorList>
    </citation>
    <scope>NUCLEOTIDE SEQUENCE [LARGE SCALE GENOMIC DNA]</scope>
    <source>
        <strain evidence="8 9">Red88</strain>
    </source>
</reference>
<keyword evidence="5" id="KW-0472">Membrane</keyword>
<feature type="transmembrane region" description="Helical" evidence="5">
    <location>
        <begin position="165"/>
        <end position="191"/>
    </location>
</feature>
<evidence type="ECO:0000256" key="3">
    <source>
        <dbReference type="ARBA" id="ARBA00029447"/>
    </source>
</evidence>
<keyword evidence="5" id="KW-1133">Transmembrane helix</keyword>
<dbReference type="InterPro" id="IPR003660">
    <property type="entry name" value="HAMP_dom"/>
</dbReference>